<feature type="non-terminal residue" evidence="1">
    <location>
        <position position="30"/>
    </location>
</feature>
<name>A0A0F9C5P6_9ZZZZ</name>
<sequence length="30" mass="3109">MATAGNIVDDAFELCGVLLPTASERTKALT</sequence>
<accession>A0A0F9C5P6</accession>
<organism evidence="1">
    <name type="scientific">marine sediment metagenome</name>
    <dbReference type="NCBI Taxonomy" id="412755"/>
    <lineage>
        <taxon>unclassified sequences</taxon>
        <taxon>metagenomes</taxon>
        <taxon>ecological metagenomes</taxon>
    </lineage>
</organism>
<reference evidence="1" key="1">
    <citation type="journal article" date="2015" name="Nature">
        <title>Complex archaea that bridge the gap between prokaryotes and eukaryotes.</title>
        <authorList>
            <person name="Spang A."/>
            <person name="Saw J.H."/>
            <person name="Jorgensen S.L."/>
            <person name="Zaremba-Niedzwiedzka K."/>
            <person name="Martijn J."/>
            <person name="Lind A.E."/>
            <person name="van Eijk R."/>
            <person name="Schleper C."/>
            <person name="Guy L."/>
            <person name="Ettema T.J."/>
        </authorList>
    </citation>
    <scope>NUCLEOTIDE SEQUENCE</scope>
</reference>
<protein>
    <submittedName>
        <fullName evidence="1">Uncharacterized protein</fullName>
    </submittedName>
</protein>
<comment type="caution">
    <text evidence="1">The sequence shown here is derived from an EMBL/GenBank/DDBJ whole genome shotgun (WGS) entry which is preliminary data.</text>
</comment>
<evidence type="ECO:0000313" key="1">
    <source>
        <dbReference type="EMBL" id="KKL21632.1"/>
    </source>
</evidence>
<gene>
    <name evidence="1" type="ORF">LCGC14_2443480</name>
</gene>
<dbReference type="EMBL" id="LAZR01037656">
    <property type="protein sequence ID" value="KKL21632.1"/>
    <property type="molecule type" value="Genomic_DNA"/>
</dbReference>
<dbReference type="AlphaFoldDB" id="A0A0F9C5P6"/>
<proteinExistence type="predicted"/>